<evidence type="ECO:0000256" key="3">
    <source>
        <dbReference type="SAM" id="SignalP"/>
    </source>
</evidence>
<dbReference type="SUPFAM" id="SSF54373">
    <property type="entry name" value="FAD-linked reductases, C-terminal domain"/>
    <property type="match status" value="1"/>
</dbReference>
<dbReference type="Gene3D" id="2.60.40.1210">
    <property type="entry name" value="Cellobiose dehydrogenase, cytochrome domain"/>
    <property type="match status" value="1"/>
</dbReference>
<keyword evidence="6" id="KW-1185">Reference proteome</keyword>
<evidence type="ECO:0000256" key="1">
    <source>
        <dbReference type="ARBA" id="ARBA00001974"/>
    </source>
</evidence>
<dbReference type="EMBL" id="SSOP01000010">
    <property type="protein sequence ID" value="KAB5595318.1"/>
    <property type="molecule type" value="Genomic_DNA"/>
</dbReference>
<dbReference type="InterPro" id="IPR053208">
    <property type="entry name" value="GMC_Oxidoreductase_CD"/>
</dbReference>
<name>A0A5N5QUH1_9AGAM</name>
<feature type="chain" id="PRO_5024297217" evidence="3">
    <location>
        <begin position="19"/>
        <end position="767"/>
    </location>
</feature>
<dbReference type="InterPro" id="IPR000172">
    <property type="entry name" value="GMC_OxRdtase_N"/>
</dbReference>
<evidence type="ECO:0000259" key="4">
    <source>
        <dbReference type="PROSITE" id="PS00623"/>
    </source>
</evidence>
<dbReference type="Pfam" id="PF00732">
    <property type="entry name" value="GMC_oxred_N"/>
    <property type="match status" value="1"/>
</dbReference>
<dbReference type="CDD" id="cd09630">
    <property type="entry name" value="CDH_like_cytochrome"/>
    <property type="match status" value="1"/>
</dbReference>
<dbReference type="SUPFAM" id="SSF49344">
    <property type="entry name" value="CBD9-like"/>
    <property type="match status" value="1"/>
</dbReference>
<dbReference type="OrthoDB" id="413885at2759"/>
<gene>
    <name evidence="5" type="ORF">CTheo_1190</name>
</gene>
<dbReference type="SUPFAM" id="SSF51905">
    <property type="entry name" value="FAD/NAD(P)-binding domain"/>
    <property type="match status" value="1"/>
</dbReference>
<dbReference type="PROSITE" id="PS00623">
    <property type="entry name" value="GMC_OXRED_1"/>
    <property type="match status" value="1"/>
</dbReference>
<keyword evidence="2" id="KW-0285">Flavoprotein</keyword>
<dbReference type="Pfam" id="PF16010">
    <property type="entry name" value="CDH-cyt"/>
    <property type="match status" value="1"/>
</dbReference>
<dbReference type="PANTHER" id="PTHR47190">
    <property type="entry name" value="DEHYDROGENASE, PUTATIVE-RELATED"/>
    <property type="match status" value="1"/>
</dbReference>
<dbReference type="Gene3D" id="3.30.410.10">
    <property type="entry name" value="Cholesterol Oxidase, domain 2"/>
    <property type="match status" value="1"/>
</dbReference>
<keyword evidence="3" id="KW-0732">Signal</keyword>
<dbReference type="Pfam" id="PF05199">
    <property type="entry name" value="GMC_oxred_C"/>
    <property type="match status" value="1"/>
</dbReference>
<feature type="domain" description="Glucose-methanol-choline oxidoreductase N-terminal" evidence="4">
    <location>
        <begin position="314"/>
        <end position="337"/>
    </location>
</feature>
<dbReference type="Gene3D" id="3.50.50.60">
    <property type="entry name" value="FAD/NAD(P)-binding domain"/>
    <property type="match status" value="1"/>
</dbReference>
<dbReference type="AlphaFoldDB" id="A0A5N5QUH1"/>
<dbReference type="GO" id="GO:0050660">
    <property type="term" value="F:flavin adenine dinucleotide binding"/>
    <property type="evidence" value="ECO:0007669"/>
    <property type="project" value="InterPro"/>
</dbReference>
<feature type="signal peptide" evidence="3">
    <location>
        <begin position="1"/>
        <end position="18"/>
    </location>
</feature>
<dbReference type="InterPro" id="IPR007867">
    <property type="entry name" value="GMC_OxRtase_C"/>
</dbReference>
<evidence type="ECO:0000256" key="2">
    <source>
        <dbReference type="RuleBase" id="RU003968"/>
    </source>
</evidence>
<accession>A0A5N5QUH1</accession>
<proteinExistence type="inferred from homology"/>
<comment type="cofactor">
    <cofactor evidence="1">
        <name>FAD</name>
        <dbReference type="ChEBI" id="CHEBI:57692"/>
    </cofactor>
</comment>
<dbReference type="InterPro" id="IPR015920">
    <property type="entry name" value="Cellobiose_DH-like_cyt"/>
</dbReference>
<organism evidence="5 6">
    <name type="scientific">Ceratobasidium theobromae</name>
    <dbReference type="NCBI Taxonomy" id="1582974"/>
    <lineage>
        <taxon>Eukaryota</taxon>
        <taxon>Fungi</taxon>
        <taxon>Dikarya</taxon>
        <taxon>Basidiomycota</taxon>
        <taxon>Agaricomycotina</taxon>
        <taxon>Agaricomycetes</taxon>
        <taxon>Cantharellales</taxon>
        <taxon>Ceratobasidiaceae</taxon>
        <taxon>Ceratobasidium</taxon>
    </lineage>
</organism>
<dbReference type="Proteomes" id="UP000383932">
    <property type="component" value="Unassembled WGS sequence"/>
</dbReference>
<dbReference type="PANTHER" id="PTHR47190:SF2">
    <property type="entry name" value="CELLOBIOSE DEHYDROGENASE (AFU_ORTHOLOGUE AFUA_2G17620)"/>
    <property type="match status" value="1"/>
</dbReference>
<comment type="similarity">
    <text evidence="2">Belongs to the GMC oxidoreductase family.</text>
</comment>
<dbReference type="GO" id="GO:0016614">
    <property type="term" value="F:oxidoreductase activity, acting on CH-OH group of donors"/>
    <property type="evidence" value="ECO:0007669"/>
    <property type="project" value="InterPro"/>
</dbReference>
<protein>
    <submittedName>
        <fullName evidence="5">Cellobiose dehydrogenase</fullName>
    </submittedName>
</protein>
<evidence type="ECO:0000313" key="6">
    <source>
        <dbReference type="Proteomes" id="UP000383932"/>
    </source>
</evidence>
<evidence type="ECO:0000313" key="5">
    <source>
        <dbReference type="EMBL" id="KAB5595318.1"/>
    </source>
</evidence>
<keyword evidence="2" id="KW-0274">FAD</keyword>
<sequence length="767" mass="81487">MLGRFLLSLIPLAGAALAQQSVAWTDSTTGIPFQSYVDPVHGIRLSTAFPPVSASSTEFVGEIVAPIAAKWVGWTLGPGMNNNLLLVAWPNGNSIVSSTRYTTGYTEPTVITGPTLTTITAGTTVNATHWKWLFRCQGCTTWTGGSMTTNGVQVFGWAYSLTAAATPSNPASTFTEHDDFGLWGHNTASAHYDNYDDFLDGSVAPVTSTVPTSTTTTATSTTTVPTVSATPYDYIVVGAGAGGIVVADRLSEAGKKVLLIERGGPSTSATGGTDVPPWPNKTNLTRFDIPGLFEAMFAGSNPYWWCDDVLPFAGCLVGGGTAVNGLLYWYPTDAEFATTNGWPSGWQTPTDYITKLKARLPSTDTPSTDGKRYLTQVYDIVKSLLDKQNYSGITINNNPNAKDHVYGHPNYYTQGGKRTGPMDTYLKTSKARSNFKLMTNTKVLSVVRNGAQITGVQTNDNSIGGNGIIPLTTNGRVILSSGVFGTAKILFNSGIGPSDMISIVAADSTVSKYLPPSSQYINLPVGMNVKDNPGVNMVFTHPSIDSYDNWAPIWSSPRTADANQYVASQSGVFAASSPRINFWRVYGGSDGKTRYVQGTSRPGACCFTPTYPYNTTAQFTITMYLGTGLTSSGRIGIDASLRARVLTDPWLTDPVDKAVMVTAINDMLSTYKQIPNLTLISPDNVTSIETHVTSMVAGSNHWTGSTKMGTSSSNSVVDSNAKVWNTNNLFVVDAGIIPGMPTGNTQGAIFVVAEMAAAKILALSGGP</sequence>
<reference evidence="5 6" key="1">
    <citation type="journal article" date="2019" name="Fungal Biol. Biotechnol.">
        <title>Draft genome sequence of fastidious pathogen Ceratobasidium theobromae, which causes vascular-streak dieback in Theobroma cacao.</title>
        <authorList>
            <person name="Ali S.S."/>
            <person name="Asman A."/>
            <person name="Shao J."/>
            <person name="Firmansyah A.P."/>
            <person name="Susilo A.W."/>
            <person name="Rosmana A."/>
            <person name="McMahon P."/>
            <person name="Junaid M."/>
            <person name="Guest D."/>
            <person name="Kheng T.Y."/>
            <person name="Meinhardt L.W."/>
            <person name="Bailey B.A."/>
        </authorList>
    </citation>
    <scope>NUCLEOTIDE SEQUENCE [LARGE SCALE GENOMIC DNA]</scope>
    <source>
        <strain evidence="5 6">CT2</strain>
    </source>
</reference>
<comment type="caution">
    <text evidence="5">The sequence shown here is derived from an EMBL/GenBank/DDBJ whole genome shotgun (WGS) entry which is preliminary data.</text>
</comment>
<dbReference type="InterPro" id="IPR036188">
    <property type="entry name" value="FAD/NAD-bd_sf"/>
</dbReference>